<organism evidence="2">
    <name type="scientific">Arcella intermedia</name>
    <dbReference type="NCBI Taxonomy" id="1963864"/>
    <lineage>
        <taxon>Eukaryota</taxon>
        <taxon>Amoebozoa</taxon>
        <taxon>Tubulinea</taxon>
        <taxon>Elardia</taxon>
        <taxon>Arcellinida</taxon>
        <taxon>Sphaerothecina</taxon>
        <taxon>Arcellidae</taxon>
        <taxon>Arcella</taxon>
    </lineage>
</organism>
<name>A0A6B2LSL8_9EUKA</name>
<feature type="region of interest" description="Disordered" evidence="1">
    <location>
        <begin position="1"/>
        <end position="64"/>
    </location>
</feature>
<protein>
    <submittedName>
        <fullName evidence="2">Uncharacterized protein</fullName>
    </submittedName>
</protein>
<dbReference type="AlphaFoldDB" id="A0A6B2LSL8"/>
<feature type="compositionally biased region" description="Low complexity" evidence="1">
    <location>
        <begin position="12"/>
        <end position="21"/>
    </location>
</feature>
<evidence type="ECO:0000313" key="2">
    <source>
        <dbReference type="EMBL" id="NDV40239.1"/>
    </source>
</evidence>
<proteinExistence type="predicted"/>
<feature type="compositionally biased region" description="Basic residues" evidence="1">
    <location>
        <begin position="32"/>
        <end position="44"/>
    </location>
</feature>
<accession>A0A6B2LSL8</accession>
<dbReference type="EMBL" id="GIBP01011270">
    <property type="protein sequence ID" value="NDV40239.1"/>
    <property type="molecule type" value="Transcribed_RNA"/>
</dbReference>
<sequence>MEEVPLLPQPVLPGQDPDGQPAHPPRVEVWHHGRHKGPQRRGLHLHANEASPRQRRRTKRDGVCGNESSAVLSVLCYYGES</sequence>
<evidence type="ECO:0000256" key="1">
    <source>
        <dbReference type="SAM" id="MobiDB-lite"/>
    </source>
</evidence>
<reference evidence="2" key="1">
    <citation type="journal article" date="2020" name="J. Eukaryot. Microbiol.">
        <title>De novo Sequencing, Assembly and Annotation of the Transcriptome for the Free-Living Testate Amoeba Arcella intermedia.</title>
        <authorList>
            <person name="Ribeiro G.M."/>
            <person name="Porfirio-Sousa A.L."/>
            <person name="Maurer-Alcala X.X."/>
            <person name="Katz L.A."/>
            <person name="Lahr D.J.G."/>
        </authorList>
    </citation>
    <scope>NUCLEOTIDE SEQUENCE</scope>
</reference>